<dbReference type="SUPFAM" id="SSF53613">
    <property type="entry name" value="Ribokinase-like"/>
    <property type="match status" value="1"/>
</dbReference>
<dbReference type="PROSITE" id="PS00583">
    <property type="entry name" value="PFKB_KINASES_1"/>
    <property type="match status" value="1"/>
</dbReference>
<dbReference type="Pfam" id="PF13412">
    <property type="entry name" value="HTH_24"/>
    <property type="match status" value="1"/>
</dbReference>
<dbReference type="RefSeq" id="WP_079423406.1">
    <property type="nucleotide sequence ID" value="NZ_MZGV01000015.1"/>
</dbReference>
<evidence type="ECO:0000256" key="1">
    <source>
        <dbReference type="ARBA" id="ARBA00022679"/>
    </source>
</evidence>
<evidence type="ECO:0000259" key="3">
    <source>
        <dbReference type="SMART" id="SM00419"/>
    </source>
</evidence>
<dbReference type="InterPro" id="IPR002173">
    <property type="entry name" value="Carboh/pur_kinase_PfkB_CS"/>
</dbReference>
<sequence>MTNREKEILKLIKDDPLISQQQLADILGITRSSVAVHITNLLKKGYIKGKGYIVTESPYITVIGGSNIDIQGFPNNKMIFKDSNPGKVKISLGGVGRNIAENIVRLGIDTKLISVIGSDIYGSKIIEDAKLIDLDVSQCMILEGFPTSTYLSMLDEKGDMITAVNQMDIFEKMDIPFIKKKKNIINNSKLCVIDTNLPKQVIEYIVTNFTNTKYFLDTVSSAKALKVKDIIGKFHTIKPNKIEAEMLSGIKISSLNDAWKASKYFLGQGVKRVFISLGDEGLFYNDGITQKHISNFKVNVINTTGAGDAFVAALSYCYCNDYDIDKTAVMAMAASVLALSHEDTINPSMSVENINKIIKELNLC</sequence>
<dbReference type="STRING" id="1450648.CLORY_17750"/>
<dbReference type="InterPro" id="IPR029056">
    <property type="entry name" value="Ribokinase-like"/>
</dbReference>
<name>A0A1V4IR41_9CLOT</name>
<dbReference type="PANTHER" id="PTHR10584:SF166">
    <property type="entry name" value="RIBOKINASE"/>
    <property type="match status" value="1"/>
</dbReference>
<proteinExistence type="predicted"/>
<dbReference type="InterPro" id="IPR012318">
    <property type="entry name" value="HTH_CRP"/>
</dbReference>
<dbReference type="InterPro" id="IPR011991">
    <property type="entry name" value="ArsR-like_HTH"/>
</dbReference>
<keyword evidence="5" id="KW-1185">Reference proteome</keyword>
<dbReference type="GO" id="GO:0006355">
    <property type="term" value="P:regulation of DNA-templated transcription"/>
    <property type="evidence" value="ECO:0007669"/>
    <property type="project" value="InterPro"/>
</dbReference>
<dbReference type="PROSITE" id="PS00584">
    <property type="entry name" value="PFKB_KINASES_2"/>
    <property type="match status" value="1"/>
</dbReference>
<reference evidence="4 5" key="1">
    <citation type="submission" date="2017-03" db="EMBL/GenBank/DDBJ databases">
        <title>Genome sequence of Clostridium oryzae DSM 28571.</title>
        <authorList>
            <person name="Poehlein A."/>
            <person name="Daniel R."/>
        </authorList>
    </citation>
    <scope>NUCLEOTIDE SEQUENCE [LARGE SCALE GENOMIC DNA]</scope>
    <source>
        <strain evidence="4 5">DSM 28571</strain>
    </source>
</reference>
<accession>A0A1V4IR41</accession>
<dbReference type="PANTHER" id="PTHR10584">
    <property type="entry name" value="SUGAR KINASE"/>
    <property type="match status" value="1"/>
</dbReference>
<evidence type="ECO:0000313" key="4">
    <source>
        <dbReference type="EMBL" id="OPJ62406.1"/>
    </source>
</evidence>
<dbReference type="Gene3D" id="1.10.10.10">
    <property type="entry name" value="Winged helix-like DNA-binding domain superfamily/Winged helix DNA-binding domain"/>
    <property type="match status" value="1"/>
</dbReference>
<dbReference type="Proteomes" id="UP000190080">
    <property type="component" value="Unassembled WGS sequence"/>
</dbReference>
<keyword evidence="1 4" id="KW-0808">Transferase</keyword>
<comment type="caution">
    <text evidence="4">The sequence shown here is derived from an EMBL/GenBank/DDBJ whole genome shotgun (WGS) entry which is preliminary data.</text>
</comment>
<dbReference type="OrthoDB" id="9806249at2"/>
<evidence type="ECO:0000313" key="5">
    <source>
        <dbReference type="Proteomes" id="UP000190080"/>
    </source>
</evidence>
<gene>
    <name evidence="4" type="primary">psuK</name>
    <name evidence="4" type="ORF">CLORY_17750</name>
</gene>
<dbReference type="InterPro" id="IPR036388">
    <property type="entry name" value="WH-like_DNA-bd_sf"/>
</dbReference>
<dbReference type="CDD" id="cd00090">
    <property type="entry name" value="HTH_ARSR"/>
    <property type="match status" value="1"/>
</dbReference>
<protein>
    <submittedName>
        <fullName evidence="4">Pseudouridine kinase</fullName>
        <ecNumber evidence="4">2.7.1.83</ecNumber>
    </submittedName>
</protein>
<dbReference type="GO" id="GO:0003677">
    <property type="term" value="F:DNA binding"/>
    <property type="evidence" value="ECO:0007669"/>
    <property type="project" value="InterPro"/>
</dbReference>
<dbReference type="InterPro" id="IPR036390">
    <property type="entry name" value="WH_DNA-bd_sf"/>
</dbReference>
<organism evidence="4 5">
    <name type="scientific">Clostridium oryzae</name>
    <dbReference type="NCBI Taxonomy" id="1450648"/>
    <lineage>
        <taxon>Bacteria</taxon>
        <taxon>Bacillati</taxon>
        <taxon>Bacillota</taxon>
        <taxon>Clostridia</taxon>
        <taxon>Eubacteriales</taxon>
        <taxon>Clostridiaceae</taxon>
        <taxon>Clostridium</taxon>
    </lineage>
</organism>
<dbReference type="GO" id="GO:0050225">
    <property type="term" value="F:pseudouridine kinase activity"/>
    <property type="evidence" value="ECO:0007669"/>
    <property type="project" value="UniProtKB-EC"/>
</dbReference>
<dbReference type="Gene3D" id="3.40.1190.20">
    <property type="match status" value="1"/>
</dbReference>
<dbReference type="InterPro" id="IPR011611">
    <property type="entry name" value="PfkB_dom"/>
</dbReference>
<dbReference type="SMART" id="SM00419">
    <property type="entry name" value="HTH_CRP"/>
    <property type="match status" value="1"/>
</dbReference>
<evidence type="ECO:0000256" key="2">
    <source>
        <dbReference type="ARBA" id="ARBA00022777"/>
    </source>
</evidence>
<keyword evidence="2 4" id="KW-0418">Kinase</keyword>
<dbReference type="EC" id="2.7.1.83" evidence="4"/>
<dbReference type="AlphaFoldDB" id="A0A1V4IR41"/>
<dbReference type="SUPFAM" id="SSF46785">
    <property type="entry name" value="Winged helix' DNA-binding domain"/>
    <property type="match status" value="1"/>
</dbReference>
<feature type="domain" description="HTH crp-type" evidence="3">
    <location>
        <begin position="6"/>
        <end position="56"/>
    </location>
</feature>
<dbReference type="CDD" id="cd01941">
    <property type="entry name" value="YeiC_kinase_like"/>
    <property type="match status" value="1"/>
</dbReference>
<dbReference type="Pfam" id="PF00294">
    <property type="entry name" value="PfkB"/>
    <property type="match status" value="1"/>
</dbReference>
<dbReference type="EMBL" id="MZGV01000015">
    <property type="protein sequence ID" value="OPJ62406.1"/>
    <property type="molecule type" value="Genomic_DNA"/>
</dbReference>